<reference evidence="2 3" key="1">
    <citation type="submission" date="2016-11" db="EMBL/GenBank/DDBJ databases">
        <title>Trade-off between light-utilization and light-protection in marine flavobacteria.</title>
        <authorList>
            <person name="Kumagai Y."/>
        </authorList>
    </citation>
    <scope>NUCLEOTIDE SEQUENCE [LARGE SCALE GENOMIC DNA]</scope>
    <source>
        <strain evidence="2 3">JCM 13191</strain>
        <plasmid evidence="3">Plasmid unnamed1 sequence</plasmid>
    </source>
</reference>
<sequence>MDDFMAEQHVPWAITDNAHRIKRVWRFRLVRVIGGIGLLPLKVGNSFGFWPPHRELLKMPHSLYALLSVVRSPVWFSPGGWFVYWAFSRGGRCR</sequence>
<accession>A0A1W6MPI0</accession>
<feature type="transmembrane region" description="Helical" evidence="1">
    <location>
        <begin position="29"/>
        <end position="50"/>
    </location>
</feature>
<feature type="transmembrane region" description="Helical" evidence="1">
    <location>
        <begin position="62"/>
        <end position="87"/>
    </location>
</feature>
<evidence type="ECO:0000313" key="2">
    <source>
        <dbReference type="EMBL" id="ARN79523.1"/>
    </source>
</evidence>
<keyword evidence="1" id="KW-0812">Transmembrane</keyword>
<keyword evidence="1" id="KW-1133">Transmembrane helix</keyword>
<dbReference type="AlphaFoldDB" id="A0A1W6MPI0"/>
<geneLocation type="plasmid" evidence="3">
    <name>unnamed1 sequence</name>
</geneLocation>
<dbReference type="EMBL" id="CP019345">
    <property type="protein sequence ID" value="ARN79523.1"/>
    <property type="molecule type" value="Genomic_DNA"/>
</dbReference>
<dbReference type="Proteomes" id="UP000193431">
    <property type="component" value="Plasmid unnamed1"/>
</dbReference>
<keyword evidence="2" id="KW-0614">Plasmid</keyword>
<gene>
    <name evidence="2" type="ORF">BST97_15640</name>
</gene>
<proteinExistence type="predicted"/>
<keyword evidence="3" id="KW-1185">Reference proteome</keyword>
<evidence type="ECO:0000313" key="3">
    <source>
        <dbReference type="Proteomes" id="UP000193431"/>
    </source>
</evidence>
<name>A0A1W6MPI0_9FLAO</name>
<keyword evidence="1" id="KW-0472">Membrane</keyword>
<organism evidence="2 3">
    <name type="scientific">Nonlabens spongiae</name>
    <dbReference type="NCBI Taxonomy" id="331648"/>
    <lineage>
        <taxon>Bacteria</taxon>
        <taxon>Pseudomonadati</taxon>
        <taxon>Bacteroidota</taxon>
        <taxon>Flavobacteriia</taxon>
        <taxon>Flavobacteriales</taxon>
        <taxon>Flavobacteriaceae</taxon>
        <taxon>Nonlabens</taxon>
    </lineage>
</organism>
<evidence type="ECO:0000256" key="1">
    <source>
        <dbReference type="SAM" id="Phobius"/>
    </source>
</evidence>
<protein>
    <submittedName>
        <fullName evidence="2">Uncharacterized protein</fullName>
    </submittedName>
</protein>